<keyword evidence="2" id="KW-0479">Metal-binding</keyword>
<dbReference type="Proteomes" id="UP001596189">
    <property type="component" value="Unassembled WGS sequence"/>
</dbReference>
<evidence type="ECO:0000313" key="11">
    <source>
        <dbReference type="Proteomes" id="UP001596189"/>
    </source>
</evidence>
<dbReference type="PANTHER" id="PTHR10120">
    <property type="entry name" value="CAAX PRENYL PROTEASE 1"/>
    <property type="match status" value="1"/>
</dbReference>
<evidence type="ECO:0000259" key="9">
    <source>
        <dbReference type="Pfam" id="PF16491"/>
    </source>
</evidence>
<keyword evidence="5 6" id="KW-0482">Metalloprotease</keyword>
<dbReference type="CDD" id="cd07343">
    <property type="entry name" value="M48A_Zmpste24p_like"/>
    <property type="match status" value="1"/>
</dbReference>
<dbReference type="RefSeq" id="WP_345717199.1">
    <property type="nucleotide sequence ID" value="NZ_BAABFP010000005.1"/>
</dbReference>
<evidence type="ECO:0000256" key="5">
    <source>
        <dbReference type="ARBA" id="ARBA00023049"/>
    </source>
</evidence>
<feature type="transmembrane region" description="Helical" evidence="7">
    <location>
        <begin position="159"/>
        <end position="178"/>
    </location>
</feature>
<protein>
    <submittedName>
        <fullName evidence="10">M48 family metallopeptidase</fullName>
    </submittedName>
</protein>
<comment type="caution">
    <text evidence="10">The sequence shown here is derived from an EMBL/GenBank/DDBJ whole genome shotgun (WGS) entry which is preliminary data.</text>
</comment>
<reference evidence="11" key="1">
    <citation type="journal article" date="2019" name="Int. J. Syst. Evol. Microbiol.">
        <title>The Global Catalogue of Microorganisms (GCM) 10K type strain sequencing project: providing services to taxonomists for standard genome sequencing and annotation.</title>
        <authorList>
            <consortium name="The Broad Institute Genomics Platform"/>
            <consortium name="The Broad Institute Genome Sequencing Center for Infectious Disease"/>
            <person name="Wu L."/>
            <person name="Ma J."/>
        </authorList>
    </citation>
    <scope>NUCLEOTIDE SEQUENCE [LARGE SCALE GENOMIC DNA]</scope>
    <source>
        <strain evidence="11">KACC 14249</strain>
    </source>
</reference>
<organism evidence="10 11">
    <name type="scientific">Angustibacter luteus</name>
    <dbReference type="NCBI Taxonomy" id="658456"/>
    <lineage>
        <taxon>Bacteria</taxon>
        <taxon>Bacillati</taxon>
        <taxon>Actinomycetota</taxon>
        <taxon>Actinomycetes</taxon>
        <taxon>Kineosporiales</taxon>
        <taxon>Kineosporiaceae</taxon>
    </lineage>
</organism>
<keyword evidence="3 6" id="KW-0378">Hydrolase</keyword>
<keyword evidence="4 6" id="KW-0862">Zinc</keyword>
<evidence type="ECO:0000313" key="10">
    <source>
        <dbReference type="EMBL" id="MFC6006360.1"/>
    </source>
</evidence>
<comment type="similarity">
    <text evidence="6">Belongs to the peptidase M48 family.</text>
</comment>
<keyword evidence="7" id="KW-0472">Membrane</keyword>
<evidence type="ECO:0000256" key="3">
    <source>
        <dbReference type="ARBA" id="ARBA00022801"/>
    </source>
</evidence>
<feature type="transmembrane region" description="Helical" evidence="7">
    <location>
        <begin position="78"/>
        <end position="99"/>
    </location>
</feature>
<keyword evidence="11" id="KW-1185">Reference proteome</keyword>
<proteinExistence type="inferred from homology"/>
<dbReference type="Pfam" id="PF01435">
    <property type="entry name" value="Peptidase_M48"/>
    <property type="match status" value="1"/>
</dbReference>
<feature type="transmembrane region" description="Helical" evidence="7">
    <location>
        <begin position="111"/>
        <end position="139"/>
    </location>
</feature>
<comment type="cofactor">
    <cofactor evidence="6">
        <name>Zn(2+)</name>
        <dbReference type="ChEBI" id="CHEBI:29105"/>
    </cofactor>
    <text evidence="6">Binds 1 zinc ion per subunit.</text>
</comment>
<feature type="transmembrane region" description="Helical" evidence="7">
    <location>
        <begin position="303"/>
        <end position="324"/>
    </location>
</feature>
<dbReference type="Pfam" id="PF16491">
    <property type="entry name" value="Peptidase_M48_N"/>
    <property type="match status" value="1"/>
</dbReference>
<dbReference type="InterPro" id="IPR027057">
    <property type="entry name" value="CAXX_Prtase_1"/>
</dbReference>
<evidence type="ECO:0000259" key="8">
    <source>
        <dbReference type="Pfam" id="PF01435"/>
    </source>
</evidence>
<keyword evidence="7" id="KW-1133">Transmembrane helix</keyword>
<evidence type="ECO:0000256" key="4">
    <source>
        <dbReference type="ARBA" id="ARBA00022833"/>
    </source>
</evidence>
<evidence type="ECO:0000256" key="2">
    <source>
        <dbReference type="ARBA" id="ARBA00022723"/>
    </source>
</evidence>
<dbReference type="Gene3D" id="3.30.2010.10">
    <property type="entry name" value="Metalloproteases ('zincins'), catalytic domain"/>
    <property type="match status" value="1"/>
</dbReference>
<dbReference type="EMBL" id="JBHSRD010000002">
    <property type="protein sequence ID" value="MFC6006360.1"/>
    <property type="molecule type" value="Genomic_DNA"/>
</dbReference>
<sequence length="438" mass="47093">MSVETQPRVDRDRSGQVAWTTFAVLGVLLLVAAAVLVPWHPWSGSTVHSTPALDFTAQQLKRDSTFHADLRIWTYPRLLVGLTATLILGLTPLGSRLVGRAGRLLGGSWPATVVAGTLALTVVSVLVALPFSVAAELVLRRYGLSTQDWAGWTVDLLRGTGISCLVTALALLVVVGLARRWPRWWWAPCAGLAAVLVVVGSLLYPVLIEPLSNTFTPLAAGQLRTDLLQLAADDGQPVRDVLVADASRRTTAENAYVSGFGSTRRLVVYDTLLHRASPAEVEAVVAHELGHVANHDVRHGTTLGALGAVWAVVGLGLLTGGRWWRRRAGVRGVGDPRSIAFLLAVLAAGTWLAAPVTNLVSRNIETRADVHALDLTRDPATVADMQRGLALANISDLDPRWYRELFFENHPSSAWRVALARAWAQDHGLPAIPPVADP</sequence>
<evidence type="ECO:0000256" key="7">
    <source>
        <dbReference type="SAM" id="Phobius"/>
    </source>
</evidence>
<evidence type="ECO:0000256" key="1">
    <source>
        <dbReference type="ARBA" id="ARBA00022670"/>
    </source>
</evidence>
<feature type="domain" description="Peptidase M48" evidence="8">
    <location>
        <begin position="218"/>
        <end position="423"/>
    </location>
</feature>
<evidence type="ECO:0000256" key="6">
    <source>
        <dbReference type="RuleBase" id="RU003983"/>
    </source>
</evidence>
<dbReference type="InterPro" id="IPR032456">
    <property type="entry name" value="Peptidase_M48_N"/>
</dbReference>
<gene>
    <name evidence="10" type="ORF">ACFQDO_04380</name>
</gene>
<keyword evidence="7" id="KW-0812">Transmembrane</keyword>
<feature type="transmembrane region" description="Helical" evidence="7">
    <location>
        <begin position="17"/>
        <end position="39"/>
    </location>
</feature>
<feature type="transmembrane region" description="Helical" evidence="7">
    <location>
        <begin position="185"/>
        <end position="207"/>
    </location>
</feature>
<feature type="domain" description="CAAX prenyl protease 1 N-terminal" evidence="9">
    <location>
        <begin position="81"/>
        <end position="213"/>
    </location>
</feature>
<accession>A0ABW1JBN1</accession>
<feature type="transmembrane region" description="Helical" evidence="7">
    <location>
        <begin position="336"/>
        <end position="354"/>
    </location>
</feature>
<name>A0ABW1JBN1_9ACTN</name>
<keyword evidence="1 6" id="KW-0645">Protease</keyword>
<dbReference type="InterPro" id="IPR001915">
    <property type="entry name" value="Peptidase_M48"/>
</dbReference>